<dbReference type="Pfam" id="PF22594">
    <property type="entry name" value="GTP-eEF1A_C"/>
    <property type="match status" value="1"/>
</dbReference>
<gene>
    <name evidence="13" type="ORF">PAHAL_9G123500</name>
</gene>
<evidence type="ECO:0000256" key="10">
    <source>
        <dbReference type="ARBA" id="ARBA00023134"/>
    </source>
</evidence>
<organism evidence="13">
    <name type="scientific">Panicum hallii</name>
    <dbReference type="NCBI Taxonomy" id="206008"/>
    <lineage>
        <taxon>Eukaryota</taxon>
        <taxon>Viridiplantae</taxon>
        <taxon>Streptophyta</taxon>
        <taxon>Embryophyta</taxon>
        <taxon>Tracheophyta</taxon>
        <taxon>Spermatophyta</taxon>
        <taxon>Magnoliopsida</taxon>
        <taxon>Liliopsida</taxon>
        <taxon>Poales</taxon>
        <taxon>Poaceae</taxon>
        <taxon>PACMAD clade</taxon>
        <taxon>Panicoideae</taxon>
        <taxon>Panicodae</taxon>
        <taxon>Paniceae</taxon>
        <taxon>Panicinae</taxon>
        <taxon>Panicum</taxon>
        <taxon>Panicum sect. Panicum</taxon>
    </lineage>
</organism>
<dbReference type="InterPro" id="IPR000795">
    <property type="entry name" value="T_Tr_GTP-bd_dom"/>
</dbReference>
<feature type="domain" description="Tr-type G" evidence="12">
    <location>
        <begin position="1"/>
        <end position="192"/>
    </location>
</feature>
<dbReference type="AlphaFoldDB" id="A0A2S3IJ15"/>
<dbReference type="EMBL" id="CM008054">
    <property type="protein sequence ID" value="PAN45496.1"/>
    <property type="molecule type" value="Genomic_DNA"/>
</dbReference>
<keyword evidence="10 11" id="KW-0342">GTP-binding</keyword>
<dbReference type="FunFam" id="2.40.30.10:FF:000005">
    <property type="entry name" value="Elongation factor 1-alpha"/>
    <property type="match status" value="1"/>
</dbReference>
<dbReference type="GO" id="GO:0003746">
    <property type="term" value="F:translation elongation factor activity"/>
    <property type="evidence" value="ECO:0007669"/>
    <property type="project" value="UniProtKB-UniRule"/>
</dbReference>
<comment type="subcellular location">
    <subcellularLocation>
        <location evidence="2">Cytoplasm</location>
    </subcellularLocation>
</comment>
<dbReference type="PROSITE" id="PS51722">
    <property type="entry name" value="G_TR_2"/>
    <property type="match status" value="1"/>
</dbReference>
<evidence type="ECO:0000313" key="13">
    <source>
        <dbReference type="EMBL" id="PAN45496.1"/>
    </source>
</evidence>
<dbReference type="Pfam" id="PF03144">
    <property type="entry name" value="GTP_EFTU_D2"/>
    <property type="match status" value="1"/>
</dbReference>
<evidence type="ECO:0000256" key="2">
    <source>
        <dbReference type="ARBA" id="ARBA00004496"/>
    </source>
</evidence>
<dbReference type="Gramene" id="PAN45496">
    <property type="protein sequence ID" value="PAN45496"/>
    <property type="gene ID" value="PAHAL_9G123500"/>
</dbReference>
<dbReference type="Gene3D" id="3.40.50.300">
    <property type="entry name" value="P-loop containing nucleotide triphosphate hydrolases"/>
    <property type="match status" value="1"/>
</dbReference>
<dbReference type="FunFam" id="3.40.50.300:FF:000255">
    <property type="entry name" value="Elongation factor 1-alpha"/>
    <property type="match status" value="1"/>
</dbReference>
<dbReference type="PANTHER" id="PTHR23115">
    <property type="entry name" value="TRANSLATION FACTOR"/>
    <property type="match status" value="1"/>
</dbReference>
<dbReference type="Proteomes" id="UP000243499">
    <property type="component" value="Chromosome 9"/>
</dbReference>
<dbReference type="FunFam" id="2.40.30.10:FF:000003">
    <property type="entry name" value="Elongation factor 1-alpha"/>
    <property type="match status" value="1"/>
</dbReference>
<evidence type="ECO:0000256" key="1">
    <source>
        <dbReference type="ARBA" id="ARBA00003982"/>
    </source>
</evidence>
<dbReference type="SUPFAM" id="SSF52540">
    <property type="entry name" value="P-loop containing nucleoside triphosphate hydrolases"/>
    <property type="match status" value="1"/>
</dbReference>
<dbReference type="CDD" id="cd01883">
    <property type="entry name" value="EF1_alpha"/>
    <property type="match status" value="1"/>
</dbReference>
<dbReference type="PRINTS" id="PR00315">
    <property type="entry name" value="ELONGATNFCT"/>
</dbReference>
<evidence type="ECO:0000256" key="7">
    <source>
        <dbReference type="ARBA" id="ARBA00022741"/>
    </source>
</evidence>
<comment type="function">
    <text evidence="1 11">This protein promotes the GTP-dependent binding of aminoacyl-tRNA to the A-site of ribosomes during protein biosynthesis.</text>
</comment>
<dbReference type="CDD" id="cd03693">
    <property type="entry name" value="EF1_alpha_II"/>
    <property type="match status" value="1"/>
</dbReference>
<evidence type="ECO:0000256" key="11">
    <source>
        <dbReference type="RuleBase" id="RU000325"/>
    </source>
</evidence>
<dbReference type="GO" id="GO:0003729">
    <property type="term" value="F:mRNA binding"/>
    <property type="evidence" value="ECO:0007669"/>
    <property type="project" value="UniProtKB-ARBA"/>
</dbReference>
<evidence type="ECO:0000256" key="6">
    <source>
        <dbReference type="ARBA" id="ARBA00022490"/>
    </source>
</evidence>
<dbReference type="GO" id="GO:0005525">
    <property type="term" value="F:GTP binding"/>
    <property type="evidence" value="ECO:0007669"/>
    <property type="project" value="UniProtKB-UniRule"/>
</dbReference>
<dbReference type="InterPro" id="IPR009000">
    <property type="entry name" value="Transl_B-barrel_sf"/>
</dbReference>
<keyword evidence="5" id="KW-0488">Methylation</keyword>
<comment type="similarity">
    <text evidence="3 11">Belongs to the TRAFAC class translation factor GTPase superfamily. Classic translation factor GTPase family. EF-Tu/EF-1A subfamily.</text>
</comment>
<dbReference type="InterPro" id="IPR004539">
    <property type="entry name" value="Transl_elong_EF1A_euk/arc"/>
</dbReference>
<evidence type="ECO:0000256" key="5">
    <source>
        <dbReference type="ARBA" id="ARBA00022481"/>
    </source>
</evidence>
<evidence type="ECO:0000256" key="9">
    <source>
        <dbReference type="ARBA" id="ARBA00022917"/>
    </source>
</evidence>
<keyword evidence="7 11" id="KW-0547">Nucleotide-binding</keyword>
<sequence length="404" mass="44425">MQRLEKEAADMNKKSFKCAWVLDKLKAERERGITINITLSKFETSKYYCTVIDAPGHRDFIKNMITGASQADCAILIVDSTTGGYEAGTSKDGQAYEHALIAFTIGVKQMICCCNKMDATASGYSKAHYDEIVKGVSYFLKKVGYNPEKIPFVPISGIEGDNMTERSTNLDWYKGPTLLEAVDQINEHKRPSHKPLRLPLQDVYKIGSIGTVPVGCVQTGVLKPGMIVTFGPSGLTTEVKSIEMHQEALQEEALPGAYVGFHVKNVAVNDLKRGYVVSNSKDDPAKEAASFTSHVIIMNHPGQICKGYAPVLDCHTSHVAVKFAELLTKIDRRSGKEQEKELKFLKNDDAGMVKMIPTKPVVVETFSEYPPLGRFAVRDMRQTIAVGVIKSVEKKDPTGAKVSG</sequence>
<proteinExistence type="inferred from homology"/>
<dbReference type="NCBIfam" id="NF008969">
    <property type="entry name" value="PRK12317.1"/>
    <property type="match status" value="1"/>
</dbReference>
<reference evidence="13" key="1">
    <citation type="submission" date="2018-04" db="EMBL/GenBank/DDBJ databases">
        <title>WGS assembly of Panicum hallii.</title>
        <authorList>
            <person name="Lovell J."/>
            <person name="Jenkins J."/>
            <person name="Lowry D."/>
            <person name="Mamidi S."/>
            <person name="Sreedasyam A."/>
            <person name="Weng X."/>
            <person name="Barry K."/>
            <person name="Bonette J."/>
            <person name="Campitelli B."/>
            <person name="Daum C."/>
            <person name="Gordon S."/>
            <person name="Gould B."/>
            <person name="Lipzen A."/>
            <person name="Macqueen A."/>
            <person name="Palacio-Mejia J."/>
            <person name="Plott C."/>
            <person name="Shakirov E."/>
            <person name="Shu S."/>
            <person name="Yoshinaga Y."/>
            <person name="Zane M."/>
            <person name="Rokhsar D."/>
            <person name="Grimwood J."/>
            <person name="Schmutz J."/>
            <person name="Juenger T."/>
        </authorList>
    </citation>
    <scope>NUCLEOTIDE SEQUENCE [LARGE SCALE GENOMIC DNA]</scope>
    <source>
        <strain evidence="13">FIL2</strain>
    </source>
</reference>
<evidence type="ECO:0000256" key="8">
    <source>
        <dbReference type="ARBA" id="ARBA00022768"/>
    </source>
</evidence>
<dbReference type="InterPro" id="IPR050100">
    <property type="entry name" value="TRAFAC_GTPase_members"/>
</dbReference>
<keyword evidence="8 11" id="KW-0251">Elongation factor</keyword>
<dbReference type="Pfam" id="PF00009">
    <property type="entry name" value="GTP_EFTU"/>
    <property type="match status" value="1"/>
</dbReference>
<dbReference type="GO" id="GO:0003924">
    <property type="term" value="F:GTPase activity"/>
    <property type="evidence" value="ECO:0007669"/>
    <property type="project" value="UniProtKB-UniRule"/>
</dbReference>
<evidence type="ECO:0000256" key="4">
    <source>
        <dbReference type="ARBA" id="ARBA00013870"/>
    </source>
</evidence>
<dbReference type="InterPro" id="IPR027417">
    <property type="entry name" value="P-loop_NTPase"/>
</dbReference>
<dbReference type="PROSITE" id="PS00301">
    <property type="entry name" value="G_TR_1"/>
    <property type="match status" value="1"/>
</dbReference>
<evidence type="ECO:0000256" key="3">
    <source>
        <dbReference type="ARBA" id="ARBA00007249"/>
    </source>
</evidence>
<dbReference type="InterPro" id="IPR004161">
    <property type="entry name" value="EFTu-like_2"/>
</dbReference>
<dbReference type="CDD" id="cd03705">
    <property type="entry name" value="EF1_alpha_III"/>
    <property type="match status" value="1"/>
</dbReference>
<dbReference type="SUPFAM" id="SSF50465">
    <property type="entry name" value="EF-Tu/eEF-1alpha/eIF2-gamma C-terminal domain"/>
    <property type="match status" value="1"/>
</dbReference>
<keyword evidence="9" id="KW-0648">Protein biosynthesis</keyword>
<keyword evidence="6" id="KW-0963">Cytoplasm</keyword>
<protein>
    <recommendedName>
        <fullName evidence="4 11">Elongation factor 1-alpha</fullName>
    </recommendedName>
</protein>
<evidence type="ECO:0000259" key="12">
    <source>
        <dbReference type="PROSITE" id="PS51722"/>
    </source>
</evidence>
<dbReference type="InterPro" id="IPR009001">
    <property type="entry name" value="Transl_elong_EF1A/Init_IF2_C"/>
</dbReference>
<dbReference type="GO" id="GO:0005737">
    <property type="term" value="C:cytoplasm"/>
    <property type="evidence" value="ECO:0007669"/>
    <property type="project" value="UniProtKB-SubCell"/>
</dbReference>
<name>A0A2S3IJ15_9POAL</name>
<dbReference type="InterPro" id="IPR054696">
    <property type="entry name" value="GTP-eEF1A_C"/>
</dbReference>
<dbReference type="NCBIfam" id="TIGR00483">
    <property type="entry name" value="EF-1_alpha"/>
    <property type="match status" value="1"/>
</dbReference>
<dbReference type="InterPro" id="IPR031157">
    <property type="entry name" value="G_TR_CS"/>
</dbReference>
<dbReference type="SUPFAM" id="SSF50447">
    <property type="entry name" value="Translation proteins"/>
    <property type="match status" value="1"/>
</dbReference>
<accession>A0A2S3IJ15</accession>
<dbReference type="Gene3D" id="2.40.30.10">
    <property type="entry name" value="Translation factors"/>
    <property type="match status" value="2"/>
</dbReference>